<dbReference type="SUPFAM" id="SSF47413">
    <property type="entry name" value="lambda repressor-like DNA-binding domains"/>
    <property type="match status" value="1"/>
</dbReference>
<evidence type="ECO:0000256" key="4">
    <source>
        <dbReference type="ARBA" id="ARBA00023163"/>
    </source>
</evidence>
<keyword evidence="2" id="KW-0805">Transcription regulation</keyword>
<dbReference type="PANTHER" id="PTHR30146:SF148">
    <property type="entry name" value="HTH-TYPE TRANSCRIPTIONAL REPRESSOR PURR-RELATED"/>
    <property type="match status" value="1"/>
</dbReference>
<dbReference type="RefSeq" id="WP_002575817.1">
    <property type="nucleotide sequence ID" value="NZ_BAABXO010000001.1"/>
</dbReference>
<dbReference type="PROSITE" id="PS50932">
    <property type="entry name" value="HTH_LACI_2"/>
    <property type="match status" value="1"/>
</dbReference>
<dbReference type="Gene3D" id="3.40.50.2300">
    <property type="match status" value="2"/>
</dbReference>
<evidence type="ECO:0000256" key="2">
    <source>
        <dbReference type="ARBA" id="ARBA00023015"/>
    </source>
</evidence>
<keyword evidence="1" id="KW-0678">Repressor</keyword>
<dbReference type="InterPro" id="IPR028082">
    <property type="entry name" value="Peripla_BP_I"/>
</dbReference>
<protein>
    <submittedName>
        <fullName evidence="5">HTH-type transcriptional repressor PurR</fullName>
    </submittedName>
</protein>
<dbReference type="Gene3D" id="1.10.260.40">
    <property type="entry name" value="lambda repressor-like DNA-binding domains"/>
    <property type="match status" value="1"/>
</dbReference>
<evidence type="ECO:0000313" key="5">
    <source>
        <dbReference type="EMBL" id="VYT49971.1"/>
    </source>
</evidence>
<organism evidence="5">
    <name type="scientific">Enterocloster bolteae</name>
    <dbReference type="NCBI Taxonomy" id="208479"/>
    <lineage>
        <taxon>Bacteria</taxon>
        <taxon>Bacillati</taxon>
        <taxon>Bacillota</taxon>
        <taxon>Clostridia</taxon>
        <taxon>Lachnospirales</taxon>
        <taxon>Lachnospiraceae</taxon>
        <taxon>Enterocloster</taxon>
    </lineage>
</organism>
<keyword evidence="3" id="KW-0238">DNA-binding</keyword>
<dbReference type="GeneID" id="23113736"/>
<keyword evidence="4" id="KW-0804">Transcription</keyword>
<reference evidence="5" key="1">
    <citation type="submission" date="2019-11" db="EMBL/GenBank/DDBJ databases">
        <authorList>
            <person name="Feng L."/>
        </authorList>
    </citation>
    <scope>NUCLEOTIDE SEQUENCE</scope>
    <source>
        <strain evidence="5">CbolteaeLFYP116</strain>
    </source>
</reference>
<proteinExistence type="predicted"/>
<dbReference type="SMART" id="SM00354">
    <property type="entry name" value="HTH_LACI"/>
    <property type="match status" value="1"/>
</dbReference>
<gene>
    <name evidence="5" type="primary">purR_5</name>
    <name evidence="5" type="ORF">CBLFYP116_04514</name>
</gene>
<dbReference type="GO" id="GO:0003700">
    <property type="term" value="F:DNA-binding transcription factor activity"/>
    <property type="evidence" value="ECO:0007669"/>
    <property type="project" value="TreeGrafter"/>
</dbReference>
<name>A0A6N2X708_9FIRM</name>
<dbReference type="AlphaFoldDB" id="A0A6N2X708"/>
<dbReference type="CDD" id="cd01392">
    <property type="entry name" value="HTH_LacI"/>
    <property type="match status" value="1"/>
</dbReference>
<evidence type="ECO:0000256" key="1">
    <source>
        <dbReference type="ARBA" id="ARBA00022491"/>
    </source>
</evidence>
<dbReference type="GO" id="GO:0000976">
    <property type="term" value="F:transcription cis-regulatory region binding"/>
    <property type="evidence" value="ECO:0007669"/>
    <property type="project" value="TreeGrafter"/>
</dbReference>
<dbReference type="InterPro" id="IPR000843">
    <property type="entry name" value="HTH_LacI"/>
</dbReference>
<evidence type="ECO:0000256" key="3">
    <source>
        <dbReference type="ARBA" id="ARBA00023125"/>
    </source>
</evidence>
<dbReference type="Pfam" id="PF00532">
    <property type="entry name" value="Peripla_BP_1"/>
    <property type="match status" value="1"/>
</dbReference>
<dbReference type="PANTHER" id="PTHR30146">
    <property type="entry name" value="LACI-RELATED TRANSCRIPTIONAL REPRESSOR"/>
    <property type="match status" value="1"/>
</dbReference>
<dbReference type="SUPFAM" id="SSF53822">
    <property type="entry name" value="Periplasmic binding protein-like I"/>
    <property type="match status" value="1"/>
</dbReference>
<dbReference type="InterPro" id="IPR010982">
    <property type="entry name" value="Lambda_DNA-bd_dom_sf"/>
</dbReference>
<dbReference type="InterPro" id="IPR001761">
    <property type="entry name" value="Peripla_BP/Lac1_sug-bd_dom"/>
</dbReference>
<dbReference type="Pfam" id="PF00356">
    <property type="entry name" value="LacI"/>
    <property type="match status" value="1"/>
</dbReference>
<dbReference type="CDD" id="cd06267">
    <property type="entry name" value="PBP1_LacI_sugar_binding-like"/>
    <property type="match status" value="1"/>
</dbReference>
<dbReference type="EMBL" id="CACRTF010000017">
    <property type="protein sequence ID" value="VYT49971.1"/>
    <property type="molecule type" value="Genomic_DNA"/>
</dbReference>
<sequence>MKVTIKMVAEKCNVSPVTVSRVLANHSSVNEKTRETVLNAMQELGYRSKKVEKLMDKKESRYIAVMIEDITQSANCIIQAAANYLRGENYLPIVCETGEKAVYLETYLTNLDKDGLLAGCIVISSQGARAELAKMAEKFRALPLVAVHWCEAWSKVDSVILDNYQGTVCAIHYLAKLGHREIALINAPQEASGSYEERMGYMDSMKSLGIPFEEKRIIPGNLKRDGGVAAARRILTEQPEVTAVVCSNFSMAMGVIDETTAQGRRVPEDLSVVPFGIIQSNEDTANFTSVGAHYSDAGVAAARMVLERVRELEENGTRFNIVKKVVLEPRIFYGSTTCQCQKG</sequence>
<accession>A0A6N2X708</accession>